<keyword evidence="3" id="KW-1185">Reference proteome</keyword>
<gene>
    <name evidence="2" type="ORF">XYLVIOL_LOCUS7293</name>
</gene>
<protein>
    <submittedName>
        <fullName evidence="2">Uncharacterized protein</fullName>
    </submittedName>
</protein>
<evidence type="ECO:0000313" key="2">
    <source>
        <dbReference type="EMBL" id="CAL7945571.1"/>
    </source>
</evidence>
<feature type="compositionally biased region" description="Basic and acidic residues" evidence="1">
    <location>
        <begin position="1"/>
        <end position="14"/>
    </location>
</feature>
<proteinExistence type="predicted"/>
<feature type="region of interest" description="Disordered" evidence="1">
    <location>
        <begin position="1"/>
        <end position="27"/>
    </location>
</feature>
<accession>A0ABP1P0H6</accession>
<sequence length="2062" mass="229390">MKYWDSSKSRRESSRQSSILKPPKPRQALQELNFSSDENTTKYRTDITTKIKRRVSFADKKHVKEFCNSLDQGTLWNNTYEEHDTSNLEVLGISIQEESKIQSVSIQQNAIQFFCNEAIENEISIKDCTLHTTNIAEDVNYQDKMQLTTVSLAFQDENDRENADTCLSDLRFENNSHMSKSITVYEGTDEKLLQSNIHNFINKKLNDTTLEETSMDLTQIVPNIVCSEANCIQNNTVEDIVNNESMELTETILPSMNIQSFQQFAKSTKAVTDLVDRNMSMELTAACIPKLVDNVNNAGTLMTLESDVANTKKLDNISMELTSAVCHMQTNDDVRNHCTTNTNDMSVSKDITTTATSSLVHADTIADKENRNTYNSSKYFSKSTKAVTDVVDQNISMELTAACIPKLVDNDNNAGTIMTLESDVANTKKLDNISMELTAAVWHMQTNDNARNHCITNTNDMSVSKDITTTATSSSVHADTIPDKENWNTSNSAKYFSKSTKAVTDLVDRNMSMELTAACIPKLVDNVNNAGTMTLESDVANTKKLDNISMELTSAVFHMQTNDDVRNHCTTNTNDMSVSKDITTTATSSTVHADTIADKENRNTYNSSKYFSKSTKAVTDVVDQNMSMELTAACIPKLVDNVNNAGTIMTLESDVANTKKLDNISMELTAAVWHMQTNDNARNHCTTNTKDMFVSKDITTTATSSSVHSDTIPDKENRNTYNSSKYFSKSTKAVTDVVDQNMSMELTAACIPKLVDNDNNAGTLMTLESDVANTKKLDNISMELTAAVWHMQTNDNARNHCTTNTKDMFVSKDITTTATSSSVHSDTIPDKENRNTYNSSKYFSKSTKAVTDVVDQNMSMELTAACIPKLVDNDNNAGTLMTLESDVANTKKLDNISMELTTALCHMQTNDDVRNHCTTNTNDMSVSKDITTTATSSSVHADTIADKENRNTYNSSKYFSKSTKAVTDVVDQNMSMELTAACIPKLVDNVNNAGTIMTLESDVANTKKLDNISMELTAAVWHMQTNDNARNHCTTNTKDMFVSKDITTIATSSSVHSDTIPDKENRNTYNSSKYFSKSTKAVTDVVDQNMSMELTAACIPKLVDNDNNAGTLMTLESDVANTKKLDNISMELTTALCHMQTNDDVRNHCTTNTNDMSVSKDITTTATSSSVHADTIPDKENRNTYNSSKYFSKSTKAVTDVVDQNMSMELTAPCIPKLVDNVNNAGTIMTLESDVANTKKLDNISMELTAAVWHMQTNDNARNHCTTNTKDMFVSKDITTTATSSSVHSDTIPDKENRNTSNSAKYFSKSTKAVTDLVDRNMSMELTAACIPKLVDNVNNAGMLMTLESDVANTKKLDNISMELTAAVWHMQTNDNARNHCITNTNDMSVSKDITTTATSSSVHSDTIPDKENRNTYNSAKYFSKSTKAVTDLVDRNMSMELTAACIPKLVDNVNNAGTIMTLESDVANTKKIDNISMELTTAVCHMQTNDNARNHCTTNTTNMFVSKDITTPATSSSLNSDKLSDKKNCIVLSSCTNLKNNSTVEFTPVDILNSDNIQASMALHDRNQQDTSASALKETNMNITCAVLNNSSYIINSDLSKNVQLFGESIKTTTFHPSNDQTYVIIKDGNSTKSNSRSSLQNVNNLETQEDHDIFFNYGSEELDSIKPPSFIDLDDLSVMETSVNVNYDQKINTTSCLLKNENNGRKHTLELEDQQVNIPEKVCKLQTSVNKYMSVDDELTSSILEQKDQVQTDKIQELDVRNANTGIQVLECSVVNDNGMPSMMSGSEKEHQNLHTGNFNSKENVMKCSLVNIISKIKNIDKLNDTQVVEVDGEHLKSHVSWGEQSIVNKLKICAKSDDIIWEVYCEDIERNIFAIGFISCSLLVVIFLQDSCDIIDNVYIKTIKIVSRLADDADVLISIVHRIILEKLDTNKLVNLYKKCEDILPMLDYISKEVKLAMDFMFDLKRLDDINLMEITRDSVSFISRSKKCDIILKVTVNIKSFDKIESQDISVHCLLGSIREEIVKKLITNIKRDHKFLRRYINDVKEYICLMEETGNVI</sequence>
<evidence type="ECO:0000313" key="3">
    <source>
        <dbReference type="Proteomes" id="UP001642520"/>
    </source>
</evidence>
<dbReference type="EMBL" id="CAXAJV020001294">
    <property type="protein sequence ID" value="CAL7945571.1"/>
    <property type="molecule type" value="Genomic_DNA"/>
</dbReference>
<dbReference type="Proteomes" id="UP001642520">
    <property type="component" value="Unassembled WGS sequence"/>
</dbReference>
<evidence type="ECO:0000256" key="1">
    <source>
        <dbReference type="SAM" id="MobiDB-lite"/>
    </source>
</evidence>
<name>A0ABP1P0H6_XYLVO</name>
<organism evidence="2 3">
    <name type="scientific">Xylocopa violacea</name>
    <name type="common">Violet carpenter bee</name>
    <name type="synonym">Apis violacea</name>
    <dbReference type="NCBI Taxonomy" id="135666"/>
    <lineage>
        <taxon>Eukaryota</taxon>
        <taxon>Metazoa</taxon>
        <taxon>Ecdysozoa</taxon>
        <taxon>Arthropoda</taxon>
        <taxon>Hexapoda</taxon>
        <taxon>Insecta</taxon>
        <taxon>Pterygota</taxon>
        <taxon>Neoptera</taxon>
        <taxon>Endopterygota</taxon>
        <taxon>Hymenoptera</taxon>
        <taxon>Apocrita</taxon>
        <taxon>Aculeata</taxon>
        <taxon>Apoidea</taxon>
        <taxon>Anthophila</taxon>
        <taxon>Apidae</taxon>
        <taxon>Xylocopa</taxon>
        <taxon>Xylocopa</taxon>
    </lineage>
</organism>
<reference evidence="2 3" key="1">
    <citation type="submission" date="2024-08" db="EMBL/GenBank/DDBJ databases">
        <authorList>
            <person name="Will J Nash"/>
            <person name="Angela Man"/>
            <person name="Seanna McTaggart"/>
            <person name="Kendall Baker"/>
            <person name="Tom Barker"/>
            <person name="Leah Catchpole"/>
            <person name="Alex Durrant"/>
            <person name="Karim Gharbi"/>
            <person name="Naomi Irish"/>
            <person name="Gemy Kaithakottil"/>
            <person name="Debby Ku"/>
            <person name="Aaliyah Providence"/>
            <person name="Felix Shaw"/>
            <person name="David Swarbreck"/>
            <person name="Chris Watkins"/>
            <person name="Ann M. McCartney"/>
            <person name="Giulio Formenti"/>
            <person name="Alice Mouton"/>
            <person name="Noel Vella"/>
            <person name="Bjorn M von Reumont"/>
            <person name="Adriana Vella"/>
            <person name="Wilfried Haerty"/>
        </authorList>
    </citation>
    <scope>NUCLEOTIDE SEQUENCE [LARGE SCALE GENOMIC DNA]</scope>
</reference>
<dbReference type="CDD" id="cd21853">
    <property type="entry name" value="KNL1_NTD"/>
    <property type="match status" value="1"/>
</dbReference>
<dbReference type="Pfam" id="PF15402">
    <property type="entry name" value="MELT_2"/>
    <property type="match status" value="7"/>
</dbReference>
<comment type="caution">
    <text evidence="2">The sequence shown here is derived from an EMBL/GenBank/DDBJ whole genome shotgun (WGS) entry which is preliminary data.</text>
</comment>